<dbReference type="InParanoid" id="A0A0J6WUH6"/>
<dbReference type="PANTHER" id="PTHR23088">
    <property type="entry name" value="NITRILASE-RELATED"/>
    <property type="match status" value="1"/>
</dbReference>
<dbReference type="FunCoup" id="A0A0J6WUH6">
    <property type="interactions" value="425"/>
</dbReference>
<dbReference type="PANTHER" id="PTHR23088:SF27">
    <property type="entry name" value="DEAMINATED GLUTATHIONE AMIDASE"/>
    <property type="match status" value="1"/>
</dbReference>
<comment type="similarity">
    <text evidence="1">Belongs to the carbon-nitrogen hydrolase superfamily. NIT1/NIT2 family.</text>
</comment>
<protein>
    <recommendedName>
        <fullName evidence="2">CN hydrolase domain-containing protein</fullName>
    </recommendedName>
</protein>
<reference evidence="3 4" key="1">
    <citation type="submission" date="2015-06" db="EMBL/GenBank/DDBJ databases">
        <title>Draft genome sequence of beer spoilage bacterium Megasphaera cerevisiae type strain 20462.</title>
        <authorList>
            <person name="Kutumbaka K."/>
            <person name="Pasmowitz J."/>
            <person name="Mategko J."/>
            <person name="Reyes D."/>
            <person name="Friedrich A."/>
            <person name="Han S."/>
            <person name="Martens-Habbena W."/>
            <person name="Neal-McKinney J."/>
            <person name="Janagama H.K."/>
            <person name="Nadala C."/>
            <person name="Samadpour M."/>
        </authorList>
    </citation>
    <scope>NUCLEOTIDE SEQUENCE [LARGE SCALE GENOMIC DNA]</scope>
    <source>
        <strain evidence="3 4">DSM 20462</strain>
    </source>
</reference>
<accession>A0A0J6WUH6</accession>
<dbReference type="SUPFAM" id="SSF56317">
    <property type="entry name" value="Carbon-nitrogen hydrolase"/>
    <property type="match status" value="1"/>
</dbReference>
<name>A0A0J6WUH6_9FIRM</name>
<dbReference type="InterPro" id="IPR003010">
    <property type="entry name" value="C-N_Hydrolase"/>
</dbReference>
<evidence type="ECO:0000259" key="2">
    <source>
        <dbReference type="PROSITE" id="PS50263"/>
    </source>
</evidence>
<gene>
    <name evidence="3" type="ORF">AB840_09415</name>
</gene>
<dbReference type="STRING" id="39029.BSR42_10545"/>
<dbReference type="RefSeq" id="WP_048514589.1">
    <property type="nucleotide sequence ID" value="NZ_FUXD01000049.1"/>
</dbReference>
<evidence type="ECO:0000313" key="3">
    <source>
        <dbReference type="EMBL" id="KMO86184.1"/>
    </source>
</evidence>
<dbReference type="EMBL" id="LEKT01000030">
    <property type="protein sequence ID" value="KMO86184.1"/>
    <property type="molecule type" value="Genomic_DNA"/>
</dbReference>
<dbReference type="InterPro" id="IPR036526">
    <property type="entry name" value="C-N_Hydrolase_sf"/>
</dbReference>
<feature type="domain" description="CN hydrolase" evidence="2">
    <location>
        <begin position="1"/>
        <end position="237"/>
    </location>
</feature>
<dbReference type="PATRIC" id="fig|1122219.3.peg.1597"/>
<dbReference type="CDD" id="cd07583">
    <property type="entry name" value="nitrilase_5"/>
    <property type="match status" value="1"/>
</dbReference>
<dbReference type="Proteomes" id="UP000036503">
    <property type="component" value="Unassembled WGS sequence"/>
</dbReference>
<comment type="caution">
    <text evidence="3">The sequence shown here is derived from an EMBL/GenBank/DDBJ whole genome shotgun (WGS) entry which is preliminary data.</text>
</comment>
<evidence type="ECO:0000256" key="1">
    <source>
        <dbReference type="ARBA" id="ARBA00010613"/>
    </source>
</evidence>
<evidence type="ECO:0000313" key="4">
    <source>
        <dbReference type="Proteomes" id="UP000036503"/>
    </source>
</evidence>
<dbReference type="OrthoDB" id="9811121at2"/>
<dbReference type="Gene3D" id="3.60.110.10">
    <property type="entry name" value="Carbon-nitrogen hydrolase"/>
    <property type="match status" value="1"/>
</dbReference>
<dbReference type="PROSITE" id="PS50263">
    <property type="entry name" value="CN_HYDROLASE"/>
    <property type="match status" value="1"/>
</dbReference>
<dbReference type="Pfam" id="PF00795">
    <property type="entry name" value="CN_hydrolase"/>
    <property type="match status" value="1"/>
</dbReference>
<dbReference type="AlphaFoldDB" id="A0A0J6WUH6"/>
<sequence length="261" mass="29499">MKISAIQFAIASGNVEKNYQITEQYIRAAASQHADIIVLSEMWNTSFYPENVKDLADNDGKRTRAFLSCLAREYKVNIVGGSVANRRGAHVYNTTYIVDREGQIVSAYDKVHLFTPGHEDEVFAAGNQPAVFELDGIKMASVTCYDLRFCEWVRMAALAEAQILFVPAAWPQPRLEHWQILNRARAIENQFFVIAVNSCGKAGSYQFCGHSMIIDPWGAVLSQGDGREQIITADADMSVIQKIRERINVFRDRRPDLYDLR</sequence>
<proteinExistence type="inferred from homology"/>
<keyword evidence="4" id="KW-1185">Reference proteome</keyword>
<organism evidence="3 4">
    <name type="scientific">Megasphaera cerevisiae DSM 20462</name>
    <dbReference type="NCBI Taxonomy" id="1122219"/>
    <lineage>
        <taxon>Bacteria</taxon>
        <taxon>Bacillati</taxon>
        <taxon>Bacillota</taxon>
        <taxon>Negativicutes</taxon>
        <taxon>Veillonellales</taxon>
        <taxon>Veillonellaceae</taxon>
        <taxon>Megasphaera</taxon>
    </lineage>
</organism>